<proteinExistence type="predicted"/>
<sequence>MIEDFKERIRETFYVAAKSEQHMLEIDHDIITYLEKILNIYLDEIYTAFKNSMKTKKVKVADILEAMKGRPEFYAIKRCLIIKKFKKTIKNEDEQVTESSDILSLIKKLKRTINDNEEDIGESHTRKKLKGNIDDDDVLISDDLEIESKNIIPEHTLDSMLNDLDDKTPEYQQFEQC</sequence>
<organism evidence="2 3">
    <name type="scientific">Blyttiomyces helicus</name>
    <dbReference type="NCBI Taxonomy" id="388810"/>
    <lineage>
        <taxon>Eukaryota</taxon>
        <taxon>Fungi</taxon>
        <taxon>Fungi incertae sedis</taxon>
        <taxon>Chytridiomycota</taxon>
        <taxon>Chytridiomycota incertae sedis</taxon>
        <taxon>Chytridiomycetes</taxon>
        <taxon>Chytridiomycetes incertae sedis</taxon>
        <taxon>Blyttiomyces</taxon>
    </lineage>
</organism>
<reference evidence="3" key="1">
    <citation type="journal article" date="2018" name="Nat. Microbiol.">
        <title>Leveraging single-cell genomics to expand the fungal tree of life.</title>
        <authorList>
            <person name="Ahrendt S.R."/>
            <person name="Quandt C.A."/>
            <person name="Ciobanu D."/>
            <person name="Clum A."/>
            <person name="Salamov A."/>
            <person name="Andreopoulos B."/>
            <person name="Cheng J.F."/>
            <person name="Woyke T."/>
            <person name="Pelin A."/>
            <person name="Henrissat B."/>
            <person name="Reynolds N.K."/>
            <person name="Benny G.L."/>
            <person name="Smith M.E."/>
            <person name="James T.Y."/>
            <person name="Grigoriev I.V."/>
        </authorList>
    </citation>
    <scope>NUCLEOTIDE SEQUENCE [LARGE SCALE GENOMIC DNA]</scope>
</reference>
<reference evidence="2" key="2">
    <citation type="submission" date="2018-06" db="EMBL/GenBank/DDBJ databases">
        <title>Leveraging single-cell genomics to expand the Fungal Tree of Life.</title>
        <authorList>
            <consortium name="DOE Joint Genome Institute"/>
            <person name="Ahrendt S.R."/>
            <person name="Quandt C.A."/>
            <person name="Ciobanu D."/>
            <person name="Clum A."/>
            <person name="Salamov A."/>
            <person name="Andreopoulos B."/>
            <person name="Cheng J.-F."/>
            <person name="Woyke T."/>
            <person name="Pelin A."/>
            <person name="Henrissat B."/>
            <person name="Reynolds N."/>
            <person name="Benny G.L."/>
            <person name="Smith M.E."/>
            <person name="James T.Y."/>
            <person name="Grigoriev I.V."/>
        </authorList>
    </citation>
    <scope>NUCLEOTIDE SEQUENCE</scope>
    <source>
        <strain evidence="2">Perch Fen</strain>
    </source>
</reference>
<protein>
    <submittedName>
        <fullName evidence="2">Uncharacterized protein</fullName>
    </submittedName>
</protein>
<dbReference type="EMBL" id="ML001806">
    <property type="protein sequence ID" value="RKO82992.1"/>
    <property type="molecule type" value="Genomic_DNA"/>
</dbReference>
<dbReference type="EMBL" id="KZ998608">
    <property type="protein sequence ID" value="RKO85935.1"/>
    <property type="molecule type" value="Genomic_DNA"/>
</dbReference>
<name>A0A4P9W3R0_9FUNG</name>
<evidence type="ECO:0000313" key="3">
    <source>
        <dbReference type="Proteomes" id="UP000269721"/>
    </source>
</evidence>
<dbReference type="AlphaFoldDB" id="A0A4P9W3R0"/>
<keyword evidence="3" id="KW-1185">Reference proteome</keyword>
<evidence type="ECO:0000313" key="1">
    <source>
        <dbReference type="EMBL" id="RKO82992.1"/>
    </source>
</evidence>
<dbReference type="Proteomes" id="UP000269721">
    <property type="component" value="Unassembled WGS sequence"/>
</dbReference>
<gene>
    <name evidence="1" type="ORF">BDK51DRAFT_43257</name>
    <name evidence="2" type="ORF">BDK51DRAFT_46268</name>
</gene>
<evidence type="ECO:0000313" key="2">
    <source>
        <dbReference type="EMBL" id="RKO85935.1"/>
    </source>
</evidence>
<accession>A0A4P9W3R0</accession>